<dbReference type="PANTHER" id="PTHR46576">
    <property type="entry name" value="BROMO ADJACENT HOMOLOGY DOMAIN-CONTAINING 1 PROTEIN"/>
    <property type="match status" value="1"/>
</dbReference>
<feature type="compositionally biased region" description="Basic residues" evidence="1">
    <location>
        <begin position="15"/>
        <end position="26"/>
    </location>
</feature>
<dbReference type="InterPro" id="IPR001025">
    <property type="entry name" value="BAH_dom"/>
</dbReference>
<feature type="region of interest" description="Disordered" evidence="1">
    <location>
        <begin position="289"/>
        <end position="345"/>
    </location>
</feature>
<dbReference type="InterPro" id="IPR053032">
    <property type="entry name" value="BAH_domain-containing"/>
</dbReference>
<feature type="compositionally biased region" description="Basic and acidic residues" evidence="1">
    <location>
        <begin position="1209"/>
        <end position="1220"/>
    </location>
</feature>
<gene>
    <name evidence="3" type="ORF">ABEB36_013874</name>
</gene>
<dbReference type="Proteomes" id="UP001566132">
    <property type="component" value="Unassembled WGS sequence"/>
</dbReference>
<feature type="compositionally biased region" description="Basic residues" evidence="1">
    <location>
        <begin position="79"/>
        <end position="95"/>
    </location>
</feature>
<feature type="compositionally biased region" description="Basic residues" evidence="1">
    <location>
        <begin position="1134"/>
        <end position="1154"/>
    </location>
</feature>
<feature type="compositionally biased region" description="Polar residues" evidence="1">
    <location>
        <begin position="667"/>
        <end position="689"/>
    </location>
</feature>
<feature type="compositionally biased region" description="Pro residues" evidence="1">
    <location>
        <begin position="617"/>
        <end position="626"/>
    </location>
</feature>
<comment type="caution">
    <text evidence="3">The sequence shown here is derived from an EMBL/GenBank/DDBJ whole genome shotgun (WGS) entry which is preliminary data.</text>
</comment>
<reference evidence="3 4" key="1">
    <citation type="submission" date="2024-05" db="EMBL/GenBank/DDBJ databases">
        <title>Genetic variation in Jamaican populations of the coffee berry borer (Hypothenemus hampei).</title>
        <authorList>
            <person name="Errbii M."/>
            <person name="Myrie A."/>
        </authorList>
    </citation>
    <scope>NUCLEOTIDE SEQUENCE [LARGE SCALE GENOMIC DNA]</scope>
    <source>
        <strain evidence="3">JA-Hopewell-2020-01-JO</strain>
        <tissue evidence="3">Whole body</tissue>
    </source>
</reference>
<evidence type="ECO:0000259" key="2">
    <source>
        <dbReference type="PROSITE" id="PS51038"/>
    </source>
</evidence>
<dbReference type="Gene3D" id="2.30.30.490">
    <property type="match status" value="1"/>
</dbReference>
<proteinExistence type="predicted"/>
<feature type="region of interest" description="Disordered" evidence="1">
    <location>
        <begin position="191"/>
        <end position="223"/>
    </location>
</feature>
<dbReference type="PROSITE" id="PS51038">
    <property type="entry name" value="BAH"/>
    <property type="match status" value="1"/>
</dbReference>
<feature type="compositionally biased region" description="Low complexity" evidence="1">
    <location>
        <begin position="697"/>
        <end position="708"/>
    </location>
</feature>
<feature type="region of interest" description="Disordered" evidence="1">
    <location>
        <begin position="142"/>
        <end position="174"/>
    </location>
</feature>
<feature type="compositionally biased region" description="Basic and acidic residues" evidence="1">
    <location>
        <begin position="164"/>
        <end position="174"/>
    </location>
</feature>
<dbReference type="InterPro" id="IPR043151">
    <property type="entry name" value="BAH_sf"/>
</dbReference>
<feature type="compositionally biased region" description="Low complexity" evidence="1">
    <location>
        <begin position="530"/>
        <end position="559"/>
    </location>
</feature>
<feature type="region of interest" description="Disordered" evidence="1">
    <location>
        <begin position="1085"/>
        <end position="1108"/>
    </location>
</feature>
<dbReference type="SMART" id="SM00439">
    <property type="entry name" value="BAH"/>
    <property type="match status" value="1"/>
</dbReference>
<dbReference type="EMBL" id="JBDJPC010000011">
    <property type="protein sequence ID" value="KAL1489950.1"/>
    <property type="molecule type" value="Genomic_DNA"/>
</dbReference>
<organism evidence="3 4">
    <name type="scientific">Hypothenemus hampei</name>
    <name type="common">Coffee berry borer</name>
    <dbReference type="NCBI Taxonomy" id="57062"/>
    <lineage>
        <taxon>Eukaryota</taxon>
        <taxon>Metazoa</taxon>
        <taxon>Ecdysozoa</taxon>
        <taxon>Arthropoda</taxon>
        <taxon>Hexapoda</taxon>
        <taxon>Insecta</taxon>
        <taxon>Pterygota</taxon>
        <taxon>Neoptera</taxon>
        <taxon>Endopterygota</taxon>
        <taxon>Coleoptera</taxon>
        <taxon>Polyphaga</taxon>
        <taxon>Cucujiformia</taxon>
        <taxon>Curculionidae</taxon>
        <taxon>Scolytinae</taxon>
        <taxon>Hypothenemus</taxon>
    </lineage>
</organism>
<evidence type="ECO:0000256" key="1">
    <source>
        <dbReference type="SAM" id="MobiDB-lite"/>
    </source>
</evidence>
<feature type="region of interest" description="Disordered" evidence="1">
    <location>
        <begin position="76"/>
        <end position="123"/>
    </location>
</feature>
<feature type="region of interest" description="Disordered" evidence="1">
    <location>
        <begin position="1193"/>
        <end position="1220"/>
    </location>
</feature>
<feature type="region of interest" description="Disordered" evidence="1">
    <location>
        <begin position="530"/>
        <end position="631"/>
    </location>
</feature>
<feature type="region of interest" description="Disordered" evidence="1">
    <location>
        <begin position="1"/>
        <end position="53"/>
    </location>
</feature>
<evidence type="ECO:0000313" key="4">
    <source>
        <dbReference type="Proteomes" id="UP001566132"/>
    </source>
</evidence>
<protein>
    <recommendedName>
        <fullName evidence="2">BAH domain-containing protein</fullName>
    </recommendedName>
</protein>
<sequence>MKQNGGDPLGDSSRKSKKNAFRHLMKGSKMDVMKSGQSTQKNLTKKSGKETKDNVSETIAFVIKGQLTPIKSSTEPKNVVKRLQKARYCKTMPKKSKTDNGPVKSTQKKEAIKQNKCRTKKDLDSSIKRIIKKYAKKFNIKRITEKTSKKSKEKIQKVKNRKKGKEDGKSRVKIKQEQLDQIDVKSIDVKVEPKDEDTSNLTKKLSAQVKEEPSEDVEVSKSVKAPTKKLMVIKKPDKDKKRNKQLQFWNSPKRHRVASLNALAKVHCLYENESKATFDKITEQGVVKKERPQKRTTVGEDSSEDEQQPSKRILRNVPGLRGVGKHWDMHDSTSSDNNSDTESIGNIIVKPKKELLKKCEKNKDVVGLEEDDISAKRKRKPKQQEVYMDLKDMVVKKRMASLNATAILAASYSNDKKLKSSRCSSSSYDSDSSAEEYFAAIEQIDLTKDSSTRLLEEDVVKRENPDGNVIEVHATPNKKVSVILNQDTDVTITGVYVNSTTRSTHHEGYCSIAGMQYRISATSHTQTAATTVSTETLLQPGSSSDNNGQSDGQSSSSNSYTPLDALSNMQPPPGPGIHNTIPGHPIPHSQVHHRSSSSAFTSPPHHQHHQPLAGKRVPPPPPPPSGESPVRYIHGYYQPAGPLISVAHAHGQPSVPPPLSKSVPLSDTSPVSITSSVPQAVPGSNNGDSSDNEVIITSVTSGTSNNNNKEPLANHPPPNVSSYRYPPQYSQYHTYPCPPPPQYHYRTPPPPPTPPYPPHEICYPSAPPGYLRHKYVSSPGGAAYHRYSSYYSGHGAELYPPPSSAPPTPASQQIVSATGSYPGGLMESYPPPGAPLGVSGLVEAYQPHYYSSTYGLPPGCYSHSPSRAISYINTAYQHCPCPLNTCPKNGHTGPLTGDQSKRSANISKDSKPLPPVALALPLEPVSATGPPSPARGSAGMPSGGMPPPPSPAAVNYQQKQKCRSPGVPSVEKRKARVGKANVRNTMQNTMLLMCNPQQDVVKREIESPKDKEQLAKMDVMSELKEDIEIPLAEEAEEKKAIEKDFKVDGLKEIMQEEVTMVVPKEEPLPPCIATVAENVKVKNMKRKQSQTKEQETKVSVKPPPAKKRKLGSYKDFIRIRKSCFNMNNGKKKLMRKGKQLSKVKLTASRKKKLNVSKEQTNNRRTKTVKNTQKTAVKVLDNLITKNLEESVKNCKKEKRTKASRRKSTSKKEVSEQEVKISKKPSTLPKWSNGWTWEGESYESKVFINSDETTVVRRCYPSMRHKEGDLIQPGDCVLLKAGPRKNDLPYVAKIAALWENPEDGEMMMSLLWYYRPEHTEQRRLLTDQPDEVFASRHKDSNSVACIDDKCYVLTFNEYCRYKKHYKRMEEGLEERSRRAVPLPDPYPRLNKQPPSSNISPEMVFFCRKVYDFRQKRIVKNPA</sequence>
<keyword evidence="4" id="KW-1185">Reference proteome</keyword>
<evidence type="ECO:0000313" key="3">
    <source>
        <dbReference type="EMBL" id="KAL1489950.1"/>
    </source>
</evidence>
<dbReference type="Pfam" id="PF01426">
    <property type="entry name" value="BAH"/>
    <property type="match status" value="1"/>
</dbReference>
<feature type="compositionally biased region" description="Basic residues" evidence="1">
    <location>
        <begin position="1195"/>
        <end position="1208"/>
    </location>
</feature>
<feature type="compositionally biased region" description="Basic and acidic residues" evidence="1">
    <location>
        <begin position="142"/>
        <end position="156"/>
    </location>
</feature>
<feature type="compositionally biased region" description="Low complexity" evidence="1">
    <location>
        <begin position="916"/>
        <end position="940"/>
    </location>
</feature>
<feature type="region of interest" description="Disordered" evidence="1">
    <location>
        <begin position="648"/>
        <end position="725"/>
    </location>
</feature>
<feature type="domain" description="BAH" evidence="2">
    <location>
        <begin position="1268"/>
        <end position="1420"/>
    </location>
</feature>
<feature type="region of interest" description="Disordered" evidence="1">
    <location>
        <begin position="892"/>
        <end position="954"/>
    </location>
</feature>
<feature type="region of interest" description="Disordered" evidence="1">
    <location>
        <begin position="1134"/>
        <end position="1168"/>
    </location>
</feature>
<dbReference type="PANTHER" id="PTHR46576:SF1">
    <property type="entry name" value="BROMO ADJACENT HOMOLOGY DOMAIN-CONTAINING 1 PROTEIN"/>
    <property type="match status" value="1"/>
</dbReference>
<accession>A0ABD1E5W8</accession>
<name>A0ABD1E5W8_HYPHA</name>